<dbReference type="GO" id="GO:0004378">
    <property type="term" value="F:GDP-Man:Man(1)GlcNAc(2)-PP-Dol alpha-1,3-mannosyltransferase activity"/>
    <property type="evidence" value="ECO:0007669"/>
    <property type="project" value="UniProtKB-UniRule"/>
</dbReference>
<comment type="subcellular location">
    <subcellularLocation>
        <location evidence="2 12">Endoplasmic reticulum membrane</location>
    </subcellularLocation>
</comment>
<evidence type="ECO:0000256" key="7">
    <source>
        <dbReference type="ARBA" id="ARBA00022824"/>
    </source>
</evidence>
<evidence type="ECO:0000256" key="10">
    <source>
        <dbReference type="ARBA" id="ARBA00045103"/>
    </source>
</evidence>
<evidence type="ECO:0000256" key="9">
    <source>
        <dbReference type="ARBA" id="ARBA00023136"/>
    </source>
</evidence>
<keyword evidence="4 12" id="KW-0328">Glycosyltransferase</keyword>
<evidence type="ECO:0000259" key="14">
    <source>
        <dbReference type="Pfam" id="PF13439"/>
    </source>
</evidence>
<dbReference type="InterPro" id="IPR001296">
    <property type="entry name" value="Glyco_trans_1"/>
</dbReference>
<comment type="catalytic activity">
    <reaction evidence="11 12">
        <text>an alpha-D-Man-(1-&gt;3)-beta-D-Man-(1-&gt;4)-beta-D-GlcNAc-(1-&gt;4)-alpha-D-GlcNAc-diphospho-di-trans,poly-cis-dolichol + GDP-alpha-D-mannose = an alpha-D-Man-(1-&gt;3)-[alpha-D-Man-(1-&gt;6)]-beta-D-Man-(1-&gt;4)-beta-D-GlcNAc-(1-&gt;4)-alpha-D-GlcNAc-diphospho-di-trans,poly-cis-dolichol + GDP + H(+)</text>
        <dbReference type="Rhea" id="RHEA:29519"/>
        <dbReference type="Rhea" id="RHEA-COMP:19513"/>
        <dbReference type="Rhea" id="RHEA-COMP:19515"/>
        <dbReference type="ChEBI" id="CHEBI:15378"/>
        <dbReference type="ChEBI" id="CHEBI:57527"/>
        <dbReference type="ChEBI" id="CHEBI:58189"/>
        <dbReference type="ChEBI" id="CHEBI:132510"/>
        <dbReference type="ChEBI" id="CHEBI:132511"/>
        <dbReference type="EC" id="2.4.1.257"/>
    </reaction>
    <physiologicalReaction direction="left-to-right" evidence="11 12">
        <dbReference type="Rhea" id="RHEA:29520"/>
    </physiologicalReaction>
</comment>
<keyword evidence="5 12" id="KW-0808">Transferase</keyword>
<feature type="transmembrane region" description="Helical" evidence="12">
    <location>
        <begin position="446"/>
        <end position="468"/>
    </location>
</feature>
<dbReference type="PANTHER" id="PTHR45918">
    <property type="entry name" value="ALPHA-1,3/1,6-MANNOSYLTRANSFERASE ALG2"/>
    <property type="match status" value="1"/>
</dbReference>
<dbReference type="EMBL" id="CAJPDS010000072">
    <property type="protein sequence ID" value="CAF9934125.1"/>
    <property type="molecule type" value="Genomic_DNA"/>
</dbReference>
<keyword evidence="16" id="KW-1185">Reference proteome</keyword>
<evidence type="ECO:0000256" key="8">
    <source>
        <dbReference type="ARBA" id="ARBA00022989"/>
    </source>
</evidence>
<accession>A0A8H3G1M8</accession>
<dbReference type="Gene3D" id="3.40.50.2000">
    <property type="entry name" value="Glycogen Phosphorylase B"/>
    <property type="match status" value="2"/>
</dbReference>
<keyword evidence="9 12" id="KW-0472">Membrane</keyword>
<dbReference type="InterPro" id="IPR028098">
    <property type="entry name" value="Glyco_trans_4-like_N"/>
</dbReference>
<evidence type="ECO:0000256" key="3">
    <source>
        <dbReference type="ARBA" id="ARBA00004922"/>
    </source>
</evidence>
<evidence type="ECO:0000256" key="4">
    <source>
        <dbReference type="ARBA" id="ARBA00022676"/>
    </source>
</evidence>
<proteinExistence type="inferred from homology"/>
<dbReference type="Proteomes" id="UP000664521">
    <property type="component" value="Unassembled WGS sequence"/>
</dbReference>
<feature type="domain" description="Glycosyltransferase subfamily 4-like N-terminal" evidence="14">
    <location>
        <begin position="17"/>
        <end position="184"/>
    </location>
</feature>
<dbReference type="InterPro" id="IPR027054">
    <property type="entry name" value="ALG2"/>
</dbReference>
<organism evidence="15 16">
    <name type="scientific">Heterodermia speciosa</name>
    <dbReference type="NCBI Taxonomy" id="116794"/>
    <lineage>
        <taxon>Eukaryota</taxon>
        <taxon>Fungi</taxon>
        <taxon>Dikarya</taxon>
        <taxon>Ascomycota</taxon>
        <taxon>Pezizomycotina</taxon>
        <taxon>Lecanoromycetes</taxon>
        <taxon>OSLEUM clade</taxon>
        <taxon>Lecanoromycetidae</taxon>
        <taxon>Caliciales</taxon>
        <taxon>Physciaceae</taxon>
        <taxon>Heterodermia</taxon>
    </lineage>
</organism>
<evidence type="ECO:0000256" key="2">
    <source>
        <dbReference type="ARBA" id="ARBA00004586"/>
    </source>
</evidence>
<comment type="similarity">
    <text evidence="12">Belongs to the glycosyltransferase group 1 family.</text>
</comment>
<evidence type="ECO:0000313" key="16">
    <source>
        <dbReference type="Proteomes" id="UP000664521"/>
    </source>
</evidence>
<evidence type="ECO:0000256" key="11">
    <source>
        <dbReference type="ARBA" id="ARBA00045104"/>
    </source>
</evidence>
<feature type="domain" description="Glycosyl transferase family 1" evidence="13">
    <location>
        <begin position="226"/>
        <end position="409"/>
    </location>
</feature>
<comment type="pathway">
    <text evidence="3 12">Protein modification; protein glycosylation.</text>
</comment>
<dbReference type="EC" id="2.4.1.132" evidence="12"/>
<dbReference type="SUPFAM" id="SSF53756">
    <property type="entry name" value="UDP-Glycosyltransferase/glycogen phosphorylase"/>
    <property type="match status" value="1"/>
</dbReference>
<evidence type="ECO:0000256" key="5">
    <source>
        <dbReference type="ARBA" id="ARBA00022679"/>
    </source>
</evidence>
<dbReference type="EC" id="2.4.1.257" evidence="12"/>
<keyword evidence="8 12" id="KW-1133">Transmembrane helix</keyword>
<comment type="function">
    <text evidence="1 12">Mannosylates Man(2)GlcNAc(2)-dolichol diphosphate and Man(1)GlcNAc(2)-dolichol diphosphate to form Man(3)GlcNAc(2)-dolichol diphosphate.</text>
</comment>
<evidence type="ECO:0000313" key="15">
    <source>
        <dbReference type="EMBL" id="CAF9934125.1"/>
    </source>
</evidence>
<evidence type="ECO:0000259" key="13">
    <source>
        <dbReference type="Pfam" id="PF00534"/>
    </source>
</evidence>
<name>A0A8H3G1M8_9LECA</name>
<dbReference type="Pfam" id="PF00534">
    <property type="entry name" value="Glycos_transf_1"/>
    <property type="match status" value="1"/>
</dbReference>
<gene>
    <name evidence="15" type="primary">ALG2</name>
    <name evidence="15" type="ORF">HETSPECPRED_009115</name>
</gene>
<dbReference type="Pfam" id="PF13439">
    <property type="entry name" value="Glyco_transf_4"/>
    <property type="match status" value="1"/>
</dbReference>
<evidence type="ECO:0000256" key="1">
    <source>
        <dbReference type="ARBA" id="ARBA00003142"/>
    </source>
</evidence>
<evidence type="ECO:0000256" key="12">
    <source>
        <dbReference type="RuleBase" id="RU367136"/>
    </source>
</evidence>
<evidence type="ECO:0000256" key="6">
    <source>
        <dbReference type="ARBA" id="ARBA00022692"/>
    </source>
</evidence>
<dbReference type="OrthoDB" id="448893at2759"/>
<protein>
    <recommendedName>
        <fullName evidence="12">Alpha-1,3/1,6-mannosyltransferase ALG2</fullName>
        <ecNumber evidence="12">2.4.1.132</ecNumber>
        <ecNumber evidence="12">2.4.1.257</ecNumber>
    </recommendedName>
    <alternativeName>
        <fullName evidence="12">GDP-Man:Man(1)GlcNAc(2)-PP-Dol alpha-1,3-mannosyltransferase</fullName>
    </alternativeName>
</protein>
<comment type="catalytic activity">
    <reaction evidence="10 12">
        <text>a beta-D-Man-(1-&gt;4)-beta-D-GlcNAc-(1-&gt;4)-alpha-D-GlcNAc-diphospho-di-trans,poly-cis-dolichol + GDP-alpha-D-mannose = an alpha-D-Man-(1-&gt;3)-beta-D-Man-(1-&gt;4)-beta-D-GlcNAc-(1-&gt;4)-alpha-D-GlcNAc-diphospho-di-trans,poly-cis-dolichol + GDP + H(+)</text>
        <dbReference type="Rhea" id="RHEA:29515"/>
        <dbReference type="Rhea" id="RHEA-COMP:19511"/>
        <dbReference type="Rhea" id="RHEA-COMP:19513"/>
        <dbReference type="ChEBI" id="CHEBI:15378"/>
        <dbReference type="ChEBI" id="CHEBI:57527"/>
        <dbReference type="ChEBI" id="CHEBI:58189"/>
        <dbReference type="ChEBI" id="CHEBI:58472"/>
        <dbReference type="ChEBI" id="CHEBI:132510"/>
        <dbReference type="EC" id="2.4.1.132"/>
    </reaction>
    <physiologicalReaction direction="left-to-right" evidence="10 12">
        <dbReference type="Rhea" id="RHEA:29516"/>
    </physiologicalReaction>
</comment>
<comment type="caution">
    <text evidence="15">The sequence shown here is derived from an EMBL/GenBank/DDBJ whole genome shotgun (WGS) entry which is preliminary data.</text>
</comment>
<dbReference type="PANTHER" id="PTHR45918:SF1">
    <property type="entry name" value="ALPHA-1,3_1,6-MANNOSYLTRANSFERASE ALG2"/>
    <property type="match status" value="1"/>
</dbReference>
<dbReference type="CDD" id="cd03805">
    <property type="entry name" value="GT4_ALG2-like"/>
    <property type="match status" value="1"/>
</dbReference>
<sequence>MSSSPKTIVFFHPDLGIGGAERLVIDAAVGLKTLGHKVVIFTSHCDPKHCFDEARDGTLDVRVGGDWLIPATFLGRFKILCAILRQLHLLLTISLNGELRRLQPDAFFLDQLSSAIPILRWRFEDVRILFYCHFPDLLLVQGRQRLSKRIWRLAFDWLEGWGMKGSDRIVVNSQFTKKVVEGVWNGVGGKRGVAVVYPCVHIPDPVGEEAEESIDEPSRGSDDLWKGKKILLSINRFERKKDIGLAIKAFANLKANERQSVRLVLAGGYDVRVEENVSYHNELVSLAESLKLEATTARNIVSALKVPDGIEVLFLLSVPGQMKTMLLNAATMLLYTPSNEHFGIVPLEAMLAGLPVLAANSGGPLETVVEGETGWLRPVEEPTAWTKAMQDALQGEAKEQLQAMGKQGKLRVKAEFSNTKMAKRLDEEIETMVNSPRSQVIELPDILLSLGFLGIIAAVLYAVAFRIYRSTR</sequence>
<keyword evidence="6 12" id="KW-0812">Transmembrane</keyword>
<dbReference type="UniPathway" id="UPA00378"/>
<reference evidence="15" key="1">
    <citation type="submission" date="2021-03" db="EMBL/GenBank/DDBJ databases">
        <authorList>
            <person name="Tagirdzhanova G."/>
        </authorList>
    </citation>
    <scope>NUCLEOTIDE SEQUENCE</scope>
</reference>
<dbReference type="GO" id="GO:0102704">
    <property type="term" value="F:GDP-Man:Man(2)GlcNAc(2)-PP-Dol alpha-1,6-mannosyltransferase activity"/>
    <property type="evidence" value="ECO:0007669"/>
    <property type="project" value="UniProtKB-UniRule"/>
</dbReference>
<keyword evidence="7 12" id="KW-0256">Endoplasmic reticulum</keyword>
<dbReference type="GO" id="GO:0005789">
    <property type="term" value="C:endoplasmic reticulum membrane"/>
    <property type="evidence" value="ECO:0007669"/>
    <property type="project" value="UniProtKB-SubCell"/>
</dbReference>
<dbReference type="AlphaFoldDB" id="A0A8H3G1M8"/>